<keyword evidence="5" id="KW-0325">Glycoprotein</keyword>
<name>V9KU04_CALMI</name>
<keyword evidence="3" id="KW-0964">Secreted</keyword>
<dbReference type="PANTHER" id="PTHR13343">
    <property type="entry name" value="CREG1 PROTEIN"/>
    <property type="match status" value="1"/>
</dbReference>
<comment type="subcellular location">
    <subcellularLocation>
        <location evidence="1">Secreted</location>
    </subcellularLocation>
</comment>
<keyword evidence="4 6" id="KW-0732">Signal</keyword>
<dbReference type="GeneID" id="103180148"/>
<feature type="signal peptide" evidence="6">
    <location>
        <begin position="1"/>
        <end position="21"/>
    </location>
</feature>
<dbReference type="GO" id="GO:0005615">
    <property type="term" value="C:extracellular space"/>
    <property type="evidence" value="ECO:0007669"/>
    <property type="project" value="TreeGrafter"/>
</dbReference>
<feature type="domain" description="CREG-like beta-barrel" evidence="7">
    <location>
        <begin position="26"/>
        <end position="188"/>
    </location>
</feature>
<evidence type="ECO:0000259" key="7">
    <source>
        <dbReference type="Pfam" id="PF13883"/>
    </source>
</evidence>
<dbReference type="GO" id="GO:0012505">
    <property type="term" value="C:endomembrane system"/>
    <property type="evidence" value="ECO:0007669"/>
    <property type="project" value="UniProtKB-ARBA"/>
</dbReference>
<protein>
    <submittedName>
        <fullName evidence="8">CREG1 protein</fullName>
    </submittedName>
</protein>
<evidence type="ECO:0000256" key="1">
    <source>
        <dbReference type="ARBA" id="ARBA00004613"/>
    </source>
</evidence>
<dbReference type="Pfam" id="PF13883">
    <property type="entry name" value="CREG_beta-barrel"/>
    <property type="match status" value="1"/>
</dbReference>
<dbReference type="RefSeq" id="XP_042190457.1">
    <property type="nucleotide sequence ID" value="XM_042334523.1"/>
</dbReference>
<dbReference type="Gene3D" id="2.30.110.10">
    <property type="entry name" value="Electron Transport, Fmn-binding Protein, Chain A"/>
    <property type="match status" value="1"/>
</dbReference>
<dbReference type="InterPro" id="IPR012349">
    <property type="entry name" value="Split_barrel_FMN-bd"/>
</dbReference>
<dbReference type="OrthoDB" id="46836at2759"/>
<reference evidence="8" key="1">
    <citation type="journal article" date="2014" name="Nature">
        <title>Elephant shark genome provides unique insights into gnathostome evolution.</title>
        <authorList>
            <consortium name="International Elephant Shark Genome Sequencing Consortium"/>
            <person name="Venkatesh B."/>
            <person name="Lee A.P."/>
            <person name="Ravi V."/>
            <person name="Maurya A.K."/>
            <person name="Lian M.M."/>
            <person name="Swann J.B."/>
            <person name="Ohta Y."/>
            <person name="Flajnik M.F."/>
            <person name="Sutoh Y."/>
            <person name="Kasahara M."/>
            <person name="Hoon S."/>
            <person name="Gangu V."/>
            <person name="Roy S.W."/>
            <person name="Irimia M."/>
            <person name="Korzh V."/>
            <person name="Kondrychyn I."/>
            <person name="Lim Z.W."/>
            <person name="Tay B.H."/>
            <person name="Tohari S."/>
            <person name="Kong K.W."/>
            <person name="Ho S."/>
            <person name="Lorente-Galdos B."/>
            <person name="Quilez J."/>
            <person name="Marques-Bonet T."/>
            <person name="Raney B.J."/>
            <person name="Ingham P.W."/>
            <person name="Tay A."/>
            <person name="Hillier L.W."/>
            <person name="Minx P."/>
            <person name="Boehm T."/>
            <person name="Wilson R.K."/>
            <person name="Brenner S."/>
            <person name="Warren W.C."/>
        </authorList>
    </citation>
    <scope>NUCLEOTIDE SEQUENCE</scope>
    <source>
        <tissue evidence="8">Spleen</tissue>
    </source>
</reference>
<evidence type="ECO:0000256" key="3">
    <source>
        <dbReference type="ARBA" id="ARBA00022525"/>
    </source>
</evidence>
<dbReference type="PANTHER" id="PTHR13343:SF21">
    <property type="entry name" value="PROTEIN CREG1"/>
    <property type="match status" value="1"/>
</dbReference>
<evidence type="ECO:0000256" key="4">
    <source>
        <dbReference type="ARBA" id="ARBA00022729"/>
    </source>
</evidence>
<proteinExistence type="evidence at transcript level"/>
<dbReference type="CTD" id="8804"/>
<accession>V9KU04</accession>
<evidence type="ECO:0000256" key="2">
    <source>
        <dbReference type="ARBA" id="ARBA00009230"/>
    </source>
</evidence>
<feature type="chain" id="PRO_5004779041" evidence="6">
    <location>
        <begin position="22"/>
        <end position="201"/>
    </location>
</feature>
<evidence type="ECO:0000313" key="8">
    <source>
        <dbReference type="EMBL" id="AFP01963.1"/>
    </source>
</evidence>
<dbReference type="AlphaFoldDB" id="V9KU04"/>
<dbReference type="GO" id="GO:0005737">
    <property type="term" value="C:cytoplasm"/>
    <property type="evidence" value="ECO:0007669"/>
    <property type="project" value="UniProtKB-ARBA"/>
</dbReference>
<dbReference type="InterPro" id="IPR055343">
    <property type="entry name" value="CREG_beta-barrel"/>
</dbReference>
<organism evidence="8">
    <name type="scientific">Callorhinchus milii</name>
    <name type="common">Ghost shark</name>
    <dbReference type="NCBI Taxonomy" id="7868"/>
    <lineage>
        <taxon>Eukaryota</taxon>
        <taxon>Metazoa</taxon>
        <taxon>Chordata</taxon>
        <taxon>Craniata</taxon>
        <taxon>Vertebrata</taxon>
        <taxon>Chondrichthyes</taxon>
        <taxon>Holocephali</taxon>
        <taxon>Chimaeriformes</taxon>
        <taxon>Callorhinchidae</taxon>
        <taxon>Callorhinchus</taxon>
    </lineage>
</organism>
<dbReference type="FunFam" id="2.30.110.10:FF:000004">
    <property type="entry name" value="Cellular repressor of E1A-stimulated genes 1"/>
    <property type="match status" value="1"/>
</dbReference>
<evidence type="ECO:0000256" key="5">
    <source>
        <dbReference type="ARBA" id="ARBA00023180"/>
    </source>
</evidence>
<dbReference type="KEGG" id="cmk:103180148"/>
<evidence type="ECO:0000256" key="6">
    <source>
        <dbReference type="SAM" id="SignalP"/>
    </source>
</evidence>
<dbReference type="SUPFAM" id="SSF50475">
    <property type="entry name" value="FMN-binding split barrel"/>
    <property type="match status" value="1"/>
</dbReference>
<dbReference type="EMBL" id="JW869445">
    <property type="protein sequence ID" value="AFP01963.1"/>
    <property type="molecule type" value="mRNA"/>
</dbReference>
<sequence length="201" mass="22049">MAPTALLLLPVPLLLLLGAPGGSIPPPGQVARMARFLSARCVWGSLASLSCRRAPGAGRPFANVFSVSDGGSGVPYMYLTPLEISVQDLQCNPTASMVMTLAETDYCRKHGYDPQSPLCCRVIFSGTVMKVNGSEEAFAKDALFSRHPEMADWPRDHGWYFAKLNITNIWVLDYFGGVKTVTPEEYYSVQPQSQVQKNTDW</sequence>
<comment type="similarity">
    <text evidence="2">Belongs to the CREG family.</text>
</comment>